<dbReference type="GO" id="GO:0071111">
    <property type="term" value="F:cyclic-guanylate-specific phosphodiesterase activity"/>
    <property type="evidence" value="ECO:0007669"/>
    <property type="project" value="UniProtKB-EC"/>
</dbReference>
<dbReference type="CDD" id="cd01948">
    <property type="entry name" value="EAL"/>
    <property type="match status" value="1"/>
</dbReference>
<protein>
    <recommendedName>
        <fullName evidence="2">cyclic-guanylate-specific phosphodiesterase</fullName>
        <ecNumber evidence="2">3.1.4.52</ecNumber>
    </recommendedName>
</protein>
<evidence type="ECO:0000256" key="2">
    <source>
        <dbReference type="ARBA" id="ARBA00012282"/>
    </source>
</evidence>
<keyword evidence="3" id="KW-1003">Cell membrane</keyword>
<evidence type="ECO:0000256" key="7">
    <source>
        <dbReference type="ARBA" id="ARBA00022989"/>
    </source>
</evidence>
<dbReference type="PANTHER" id="PTHR33121">
    <property type="entry name" value="CYCLIC DI-GMP PHOSPHODIESTERASE PDEF"/>
    <property type="match status" value="1"/>
</dbReference>
<dbReference type="EC" id="3.1.4.52" evidence="2"/>
<proteinExistence type="predicted"/>
<evidence type="ECO:0000256" key="10">
    <source>
        <dbReference type="SAM" id="Phobius"/>
    </source>
</evidence>
<feature type="transmembrane region" description="Helical" evidence="10">
    <location>
        <begin position="6"/>
        <end position="30"/>
    </location>
</feature>
<reference evidence="12 13" key="1">
    <citation type="submission" date="2020-02" db="EMBL/GenBank/DDBJ databases">
        <authorList>
            <person name="Li G."/>
        </authorList>
    </citation>
    <scope>NUCLEOTIDE SEQUENCE [LARGE SCALE GENOMIC DNA]</scope>
    <source>
        <strain evidence="12 13">DSM 102029</strain>
    </source>
</reference>
<dbReference type="Gene3D" id="3.20.20.450">
    <property type="entry name" value="EAL domain"/>
    <property type="match status" value="1"/>
</dbReference>
<dbReference type="PROSITE" id="PS50883">
    <property type="entry name" value="EAL"/>
    <property type="match status" value="1"/>
</dbReference>
<evidence type="ECO:0000256" key="3">
    <source>
        <dbReference type="ARBA" id="ARBA00022475"/>
    </source>
</evidence>
<evidence type="ECO:0000313" key="13">
    <source>
        <dbReference type="Proteomes" id="UP000464751"/>
    </source>
</evidence>
<dbReference type="Pfam" id="PF00563">
    <property type="entry name" value="EAL"/>
    <property type="match status" value="1"/>
</dbReference>
<dbReference type="InterPro" id="IPR050706">
    <property type="entry name" value="Cyclic-di-GMP_PDE-like"/>
</dbReference>
<sequence>MHHWRAIGVAAAFTVGCTALLVTIACFVSWQLALKDQRERLTLHAEHTVQHIQAAYQDISNALHLADASGFKDCSPAHVLRLRDITRNTVSVDNMAYAPGEIVECNSWGPLTRRLPTIPPAFIMPDGIGILPNWLPSQDARGPQMILTFAGHAAVVDQQRLFGAPGGGDGLTILAMNGVALKRRGHTSPGPDPAGDVLEETARGGGWTVTARATPPAFGPYLLGAWPVLRQILPLLAVLSAGMATLILRARLSPSSELKRAIINREIVAHYQPIVELATGRCIGAEALARWRRPNGDLVRPDAFIPLAEDTGLIQPITDMIVDLIIVELGDLLRRTPRMHVALNLSAADINTGRILTVLERKLAGTGIAPQQIWLEATESSLLDLEGTHRTLAEARRRGHWTAIDDFGTGYSGLQYLQRLPIDALKIDKSFIDSVGTEASTRHVTEHIIAMAQALKLDVIAEGVESELQVAYLRERQVAFAQGWLFSRAVPAAELIAFCNRTERAAASARGAA</sequence>
<keyword evidence="8 10" id="KW-0472">Membrane</keyword>
<dbReference type="InterPro" id="IPR001633">
    <property type="entry name" value="EAL_dom"/>
</dbReference>
<keyword evidence="7 10" id="KW-1133">Transmembrane helix</keyword>
<accession>A0A6P1YQG9</accession>
<feature type="domain" description="EAL" evidence="11">
    <location>
        <begin position="251"/>
        <end position="503"/>
    </location>
</feature>
<evidence type="ECO:0000259" key="11">
    <source>
        <dbReference type="PROSITE" id="PS50883"/>
    </source>
</evidence>
<keyword evidence="5 10" id="KW-0812">Transmembrane</keyword>
<dbReference type="InterPro" id="IPR035919">
    <property type="entry name" value="EAL_sf"/>
</dbReference>
<evidence type="ECO:0000256" key="1">
    <source>
        <dbReference type="ARBA" id="ARBA00004651"/>
    </source>
</evidence>
<organism evidence="12 13">
    <name type="scientific">Ancylobacter pratisalsi</name>
    <dbReference type="NCBI Taxonomy" id="1745854"/>
    <lineage>
        <taxon>Bacteria</taxon>
        <taxon>Pseudomonadati</taxon>
        <taxon>Pseudomonadota</taxon>
        <taxon>Alphaproteobacteria</taxon>
        <taxon>Hyphomicrobiales</taxon>
        <taxon>Xanthobacteraceae</taxon>
        <taxon>Ancylobacter</taxon>
    </lineage>
</organism>
<evidence type="ECO:0000256" key="4">
    <source>
        <dbReference type="ARBA" id="ARBA00022636"/>
    </source>
</evidence>
<evidence type="ECO:0000256" key="9">
    <source>
        <dbReference type="ARBA" id="ARBA00034290"/>
    </source>
</evidence>
<dbReference type="AlphaFoldDB" id="A0A6P1YQG9"/>
<evidence type="ECO:0000313" key="12">
    <source>
        <dbReference type="EMBL" id="QIB33974.1"/>
    </source>
</evidence>
<dbReference type="SMART" id="SM00052">
    <property type="entry name" value="EAL"/>
    <property type="match status" value="1"/>
</dbReference>
<comment type="subcellular location">
    <subcellularLocation>
        <location evidence="1">Cell membrane</location>
        <topology evidence="1">Multi-pass membrane protein</topology>
    </subcellularLocation>
</comment>
<gene>
    <name evidence="12" type="ORF">G3A50_09815</name>
</gene>
<dbReference type="InterPro" id="IPR024744">
    <property type="entry name" value="CSS-motif_dom"/>
</dbReference>
<dbReference type="SUPFAM" id="SSF141868">
    <property type="entry name" value="EAL domain-like"/>
    <property type="match status" value="1"/>
</dbReference>
<evidence type="ECO:0000256" key="8">
    <source>
        <dbReference type="ARBA" id="ARBA00023136"/>
    </source>
</evidence>
<dbReference type="GO" id="GO:0005886">
    <property type="term" value="C:plasma membrane"/>
    <property type="evidence" value="ECO:0007669"/>
    <property type="project" value="UniProtKB-SubCell"/>
</dbReference>
<keyword evidence="4" id="KW-0973">c-di-GMP</keyword>
<evidence type="ECO:0000256" key="6">
    <source>
        <dbReference type="ARBA" id="ARBA00022801"/>
    </source>
</evidence>
<name>A0A6P1YQG9_9HYPH</name>
<dbReference type="Proteomes" id="UP000464751">
    <property type="component" value="Chromosome"/>
</dbReference>
<dbReference type="EMBL" id="CP048630">
    <property type="protein sequence ID" value="QIB33974.1"/>
    <property type="molecule type" value="Genomic_DNA"/>
</dbReference>
<comment type="catalytic activity">
    <reaction evidence="9">
        <text>3',3'-c-di-GMP + H2O = 5'-phosphoguanylyl(3'-&gt;5')guanosine + H(+)</text>
        <dbReference type="Rhea" id="RHEA:24902"/>
        <dbReference type="ChEBI" id="CHEBI:15377"/>
        <dbReference type="ChEBI" id="CHEBI:15378"/>
        <dbReference type="ChEBI" id="CHEBI:58754"/>
        <dbReference type="ChEBI" id="CHEBI:58805"/>
        <dbReference type="EC" id="3.1.4.52"/>
    </reaction>
</comment>
<dbReference type="PANTHER" id="PTHR33121:SF79">
    <property type="entry name" value="CYCLIC DI-GMP PHOSPHODIESTERASE PDED-RELATED"/>
    <property type="match status" value="1"/>
</dbReference>
<dbReference type="KEGG" id="apra:G3A50_09815"/>
<keyword evidence="13" id="KW-1185">Reference proteome</keyword>
<dbReference type="RefSeq" id="WP_163075120.1">
    <property type="nucleotide sequence ID" value="NZ_CP048630.1"/>
</dbReference>
<dbReference type="Pfam" id="PF12792">
    <property type="entry name" value="CSS-motif"/>
    <property type="match status" value="1"/>
</dbReference>
<keyword evidence="6" id="KW-0378">Hydrolase</keyword>
<evidence type="ECO:0000256" key="5">
    <source>
        <dbReference type="ARBA" id="ARBA00022692"/>
    </source>
</evidence>
<dbReference type="PROSITE" id="PS51257">
    <property type="entry name" value="PROKAR_LIPOPROTEIN"/>
    <property type="match status" value="1"/>
</dbReference>